<gene>
    <name evidence="1" type="ORF">NBG84_04280</name>
</gene>
<dbReference type="SUPFAM" id="SSF53756">
    <property type="entry name" value="UDP-Glycosyltransferase/glycogen phosphorylase"/>
    <property type="match status" value="1"/>
</dbReference>
<reference evidence="1" key="1">
    <citation type="submission" date="2022-06" db="EMBL/GenBank/DDBJ databases">
        <title>Genome public.</title>
        <authorList>
            <person name="Sun Q."/>
        </authorList>
    </citation>
    <scope>NUCLEOTIDE SEQUENCE</scope>
    <source>
        <strain evidence="1">CWNU-1</strain>
    </source>
</reference>
<protein>
    <submittedName>
        <fullName evidence="1">Uncharacterized protein</fullName>
    </submittedName>
</protein>
<dbReference type="Gene3D" id="3.40.50.2000">
    <property type="entry name" value="Glycogen Phosphorylase B"/>
    <property type="match status" value="2"/>
</dbReference>
<dbReference type="Proteomes" id="UP001431429">
    <property type="component" value="Unassembled WGS sequence"/>
</dbReference>
<dbReference type="EMBL" id="JAMQAW010000003">
    <property type="protein sequence ID" value="MCM2387534.1"/>
    <property type="molecule type" value="Genomic_DNA"/>
</dbReference>
<keyword evidence="2" id="KW-1185">Reference proteome</keyword>
<name>A0ABT0UHM3_9ACTN</name>
<organism evidence="1 2">
    <name type="scientific">Streptomyces albipurpureus</name>
    <dbReference type="NCBI Taxonomy" id="2897419"/>
    <lineage>
        <taxon>Bacteria</taxon>
        <taxon>Bacillati</taxon>
        <taxon>Actinomycetota</taxon>
        <taxon>Actinomycetes</taxon>
        <taxon>Kitasatosporales</taxon>
        <taxon>Streptomycetaceae</taxon>
        <taxon>Streptomyces</taxon>
    </lineage>
</organism>
<accession>A0ABT0UHM3</accession>
<evidence type="ECO:0000313" key="2">
    <source>
        <dbReference type="Proteomes" id="UP001431429"/>
    </source>
</evidence>
<proteinExistence type="predicted"/>
<dbReference type="RefSeq" id="WP_250917893.1">
    <property type="nucleotide sequence ID" value="NZ_JAMQAW010000003.1"/>
</dbReference>
<evidence type="ECO:0000313" key="1">
    <source>
        <dbReference type="EMBL" id="MCM2387534.1"/>
    </source>
</evidence>
<comment type="caution">
    <text evidence="1">The sequence shown here is derived from an EMBL/GenBank/DDBJ whole genome shotgun (WGS) entry which is preliminary data.</text>
</comment>
<sequence length="81" mass="8481">MPTGPLGILTAAGVTHDNARRVEELGIGREITDNSPDGITAVCREVLTNSSVGANTRRARLATLALPEIESAVADLEKLVD</sequence>